<dbReference type="STRING" id="993073.AS029_16545"/>
<comment type="subcellular location">
    <subcellularLocation>
        <location evidence="1">Cell membrane</location>
        <topology evidence="1">Multi-pass membrane protein</topology>
    </subcellularLocation>
</comment>
<dbReference type="GO" id="GO:0005886">
    <property type="term" value="C:plasma membrane"/>
    <property type="evidence" value="ECO:0007669"/>
    <property type="project" value="UniProtKB-SubCell"/>
</dbReference>
<reference evidence="8 9" key="1">
    <citation type="submission" date="2016-09" db="EMBL/GenBank/DDBJ databases">
        <authorList>
            <person name="Capua I."/>
            <person name="De Benedictis P."/>
            <person name="Joannis T."/>
            <person name="Lombin L.H."/>
            <person name="Cattoli G."/>
        </authorList>
    </citation>
    <scope>NUCLEOTIDE SEQUENCE [LARGE SCALE GENOMIC DNA]</scope>
    <source>
        <strain evidence="8 9">NIO-1002</strain>
    </source>
</reference>
<gene>
    <name evidence="8" type="ORF">SAMN05216418_0187</name>
</gene>
<dbReference type="PANTHER" id="PTHR30250">
    <property type="entry name" value="PST FAMILY PREDICTED COLANIC ACID TRANSPORTER"/>
    <property type="match status" value="1"/>
</dbReference>
<name>A0A1G6RQQ5_9MICO</name>
<feature type="transmembrane region" description="Helical" evidence="7">
    <location>
        <begin position="59"/>
        <end position="83"/>
    </location>
</feature>
<evidence type="ECO:0000256" key="3">
    <source>
        <dbReference type="ARBA" id="ARBA00022475"/>
    </source>
</evidence>
<feature type="transmembrane region" description="Helical" evidence="7">
    <location>
        <begin position="302"/>
        <end position="321"/>
    </location>
</feature>
<accession>A0A1G6RQQ5</accession>
<keyword evidence="4 7" id="KW-0812">Transmembrane</keyword>
<feature type="transmembrane region" description="Helical" evidence="7">
    <location>
        <begin position="185"/>
        <end position="206"/>
    </location>
</feature>
<keyword evidence="5 7" id="KW-1133">Transmembrane helix</keyword>
<dbReference type="PANTHER" id="PTHR30250:SF10">
    <property type="entry name" value="LIPOPOLYSACCHARIDE BIOSYNTHESIS PROTEIN WZXC"/>
    <property type="match status" value="1"/>
</dbReference>
<feature type="transmembrane region" description="Helical" evidence="7">
    <location>
        <begin position="367"/>
        <end position="387"/>
    </location>
</feature>
<feature type="transmembrane region" description="Helical" evidence="7">
    <location>
        <begin position="428"/>
        <end position="451"/>
    </location>
</feature>
<proteinExistence type="inferred from homology"/>
<sequence>MLTAVTVQREENPMTATDVVAPRRRGALFLLGAQWGRYLSQILGIIVLARLVGPADFGIVALGASVAGLAAVLGDFGLSMAALRAPSLDDHQRTTLFWLNAGVGALASALVVAVAPPLAAVFDDDRLVTVLLLLAPAFLLRSASAQLRVELNRSGRLGRLAVAELAGDVSGLAVAVTVALFGAGYFALALQGTVAAAMTLLLAFVLTPWRPGLPRRGADVRGLLAFGGNTFAVHALNYASTNVGTIMIARTASDQVIGLFNRATQLVNLPIDQVITPLTRVVIPHLADASGPDEIGARLARFQTLLCFPAFAYLSLLVATARPSVEVVLGHAWADAAVFVPILAVAAVFQTLGYAQYWAFVSTGRSAMLLASETVGRVAMIALTVALSFSGPLAVASAVAAGQFLLWAAAALIFLPRTGVPSAALVRAGLPPLAVFLAAWAVASAADAAFFTPLEPLARLICTAGVWVIVVSALSPLLARRDLRLLLATIRRR</sequence>
<feature type="transmembrane region" description="Helical" evidence="7">
    <location>
        <begin position="457"/>
        <end position="479"/>
    </location>
</feature>
<feature type="transmembrane region" description="Helical" evidence="7">
    <location>
        <begin position="127"/>
        <end position="145"/>
    </location>
</feature>
<evidence type="ECO:0000256" key="5">
    <source>
        <dbReference type="ARBA" id="ARBA00022989"/>
    </source>
</evidence>
<dbReference type="Proteomes" id="UP000183203">
    <property type="component" value="Unassembled WGS sequence"/>
</dbReference>
<protein>
    <submittedName>
        <fullName evidence="8">Polysaccharide transporter, PST family</fullName>
    </submittedName>
</protein>
<dbReference type="InterPro" id="IPR050833">
    <property type="entry name" value="Poly_Biosynth_Transport"/>
</dbReference>
<feature type="transmembrane region" description="Helical" evidence="7">
    <location>
        <begin position="35"/>
        <end position="53"/>
    </location>
</feature>
<evidence type="ECO:0000256" key="7">
    <source>
        <dbReference type="SAM" id="Phobius"/>
    </source>
</evidence>
<feature type="transmembrane region" description="Helical" evidence="7">
    <location>
        <begin position="157"/>
        <end position="179"/>
    </location>
</feature>
<evidence type="ECO:0000313" key="8">
    <source>
        <dbReference type="EMBL" id="SDD06751.1"/>
    </source>
</evidence>
<evidence type="ECO:0000256" key="1">
    <source>
        <dbReference type="ARBA" id="ARBA00004651"/>
    </source>
</evidence>
<dbReference type="AlphaFoldDB" id="A0A1G6RQQ5"/>
<feature type="transmembrane region" description="Helical" evidence="7">
    <location>
        <begin position="333"/>
        <end position="355"/>
    </location>
</feature>
<dbReference type="CDD" id="cd13127">
    <property type="entry name" value="MATE_tuaB_like"/>
    <property type="match status" value="1"/>
</dbReference>
<comment type="similarity">
    <text evidence="2">Belongs to the polysaccharide synthase family.</text>
</comment>
<evidence type="ECO:0000256" key="2">
    <source>
        <dbReference type="ARBA" id="ARBA00007430"/>
    </source>
</evidence>
<evidence type="ECO:0000256" key="6">
    <source>
        <dbReference type="ARBA" id="ARBA00023136"/>
    </source>
</evidence>
<dbReference type="Pfam" id="PF13440">
    <property type="entry name" value="Polysacc_synt_3"/>
    <property type="match status" value="1"/>
</dbReference>
<feature type="transmembrane region" description="Helical" evidence="7">
    <location>
        <begin position="393"/>
        <end position="416"/>
    </location>
</feature>
<organism evidence="8 9">
    <name type="scientific">Microbacterium enclense</name>
    <dbReference type="NCBI Taxonomy" id="993073"/>
    <lineage>
        <taxon>Bacteria</taxon>
        <taxon>Bacillati</taxon>
        <taxon>Actinomycetota</taxon>
        <taxon>Actinomycetes</taxon>
        <taxon>Micrococcales</taxon>
        <taxon>Microbacteriaceae</taxon>
        <taxon>Microbacterium</taxon>
    </lineage>
</organism>
<evidence type="ECO:0000256" key="4">
    <source>
        <dbReference type="ARBA" id="ARBA00022692"/>
    </source>
</evidence>
<feature type="transmembrane region" description="Helical" evidence="7">
    <location>
        <begin position="95"/>
        <end position="115"/>
    </location>
</feature>
<keyword evidence="6 7" id="KW-0472">Membrane</keyword>
<keyword evidence="3" id="KW-1003">Cell membrane</keyword>
<evidence type="ECO:0000313" key="9">
    <source>
        <dbReference type="Proteomes" id="UP000183203"/>
    </source>
</evidence>
<dbReference type="EMBL" id="FMYG01000012">
    <property type="protein sequence ID" value="SDD06751.1"/>
    <property type="molecule type" value="Genomic_DNA"/>
</dbReference>